<proteinExistence type="predicted"/>
<evidence type="ECO:0000313" key="2">
    <source>
        <dbReference type="Proteomes" id="UP000735302"/>
    </source>
</evidence>
<keyword evidence="2" id="KW-1185">Reference proteome</keyword>
<gene>
    <name evidence="1" type="ORF">PoB_003188500</name>
</gene>
<evidence type="ECO:0000313" key="1">
    <source>
        <dbReference type="EMBL" id="GFO05380.1"/>
    </source>
</evidence>
<dbReference type="EMBL" id="BLXT01003748">
    <property type="protein sequence ID" value="GFO05380.1"/>
    <property type="molecule type" value="Genomic_DNA"/>
</dbReference>
<comment type="caution">
    <text evidence="1">The sequence shown here is derived from an EMBL/GenBank/DDBJ whole genome shotgun (WGS) entry which is preliminary data.</text>
</comment>
<name>A0AAV4AB31_9GAST</name>
<organism evidence="1 2">
    <name type="scientific">Plakobranchus ocellatus</name>
    <dbReference type="NCBI Taxonomy" id="259542"/>
    <lineage>
        <taxon>Eukaryota</taxon>
        <taxon>Metazoa</taxon>
        <taxon>Spiralia</taxon>
        <taxon>Lophotrochozoa</taxon>
        <taxon>Mollusca</taxon>
        <taxon>Gastropoda</taxon>
        <taxon>Heterobranchia</taxon>
        <taxon>Euthyneura</taxon>
        <taxon>Panpulmonata</taxon>
        <taxon>Sacoglossa</taxon>
        <taxon>Placobranchoidea</taxon>
        <taxon>Plakobranchidae</taxon>
        <taxon>Plakobranchus</taxon>
    </lineage>
</organism>
<accession>A0AAV4AB31</accession>
<dbReference type="AlphaFoldDB" id="A0AAV4AB31"/>
<reference evidence="1 2" key="1">
    <citation type="journal article" date="2021" name="Elife">
        <title>Chloroplast acquisition without the gene transfer in kleptoplastic sea slugs, Plakobranchus ocellatus.</title>
        <authorList>
            <person name="Maeda T."/>
            <person name="Takahashi S."/>
            <person name="Yoshida T."/>
            <person name="Shimamura S."/>
            <person name="Takaki Y."/>
            <person name="Nagai Y."/>
            <person name="Toyoda A."/>
            <person name="Suzuki Y."/>
            <person name="Arimoto A."/>
            <person name="Ishii H."/>
            <person name="Satoh N."/>
            <person name="Nishiyama T."/>
            <person name="Hasebe M."/>
            <person name="Maruyama T."/>
            <person name="Minagawa J."/>
            <person name="Obokata J."/>
            <person name="Shigenobu S."/>
        </authorList>
    </citation>
    <scope>NUCLEOTIDE SEQUENCE [LARGE SCALE GENOMIC DNA]</scope>
</reference>
<dbReference type="Proteomes" id="UP000735302">
    <property type="component" value="Unassembled WGS sequence"/>
</dbReference>
<protein>
    <submittedName>
        <fullName evidence="1">Uncharacterized protein</fullName>
    </submittedName>
</protein>
<sequence>MFTGCNYCITAEDVFFTHRMDQIKLLLENDPDCLVNYSSPSHQCRDYNKPLDDGELIHLDNTPDIASNLRPDVRMALFFIEGLSPPSTQSTKVIQNVCNKK</sequence>